<keyword evidence="3" id="KW-1185">Reference proteome</keyword>
<reference evidence="2" key="1">
    <citation type="journal article" date="2022" name="bioRxiv">
        <title>Sequencing and chromosome-scale assembly of the giantPleurodeles waltlgenome.</title>
        <authorList>
            <person name="Brown T."/>
            <person name="Elewa A."/>
            <person name="Iarovenko S."/>
            <person name="Subramanian E."/>
            <person name="Araus A.J."/>
            <person name="Petzold A."/>
            <person name="Susuki M."/>
            <person name="Suzuki K.-i.T."/>
            <person name="Hayashi T."/>
            <person name="Toyoda A."/>
            <person name="Oliveira C."/>
            <person name="Osipova E."/>
            <person name="Leigh N.D."/>
            <person name="Simon A."/>
            <person name="Yun M.H."/>
        </authorList>
    </citation>
    <scope>NUCLEOTIDE SEQUENCE</scope>
    <source>
        <strain evidence="2">20211129_DDA</strain>
        <tissue evidence="2">Liver</tissue>
    </source>
</reference>
<evidence type="ECO:0000313" key="3">
    <source>
        <dbReference type="Proteomes" id="UP001066276"/>
    </source>
</evidence>
<evidence type="ECO:0000313" key="2">
    <source>
        <dbReference type="EMBL" id="KAJ1128506.1"/>
    </source>
</evidence>
<organism evidence="2 3">
    <name type="scientific">Pleurodeles waltl</name>
    <name type="common">Iberian ribbed newt</name>
    <dbReference type="NCBI Taxonomy" id="8319"/>
    <lineage>
        <taxon>Eukaryota</taxon>
        <taxon>Metazoa</taxon>
        <taxon>Chordata</taxon>
        <taxon>Craniata</taxon>
        <taxon>Vertebrata</taxon>
        <taxon>Euteleostomi</taxon>
        <taxon>Amphibia</taxon>
        <taxon>Batrachia</taxon>
        <taxon>Caudata</taxon>
        <taxon>Salamandroidea</taxon>
        <taxon>Salamandridae</taxon>
        <taxon>Pleurodelinae</taxon>
        <taxon>Pleurodeles</taxon>
    </lineage>
</organism>
<feature type="region of interest" description="Disordered" evidence="1">
    <location>
        <begin position="1"/>
        <end position="57"/>
    </location>
</feature>
<protein>
    <submittedName>
        <fullName evidence="2">Uncharacterized protein</fullName>
    </submittedName>
</protein>
<dbReference type="EMBL" id="JANPWB010000011">
    <property type="protein sequence ID" value="KAJ1128506.1"/>
    <property type="molecule type" value="Genomic_DNA"/>
</dbReference>
<sequence length="203" mass="21841">MSLGRLGLSVHLPRPRAPQTPPGGLVPRGQEGIESAQPSSQKRQTMKCEGEARGDQRGHLLSRAQPLGKVLNPSRPGAPPYIAGLQACQTAAPANGERDHDREGRPLPNGLLYYPGGCHQPGDAHLCAPKRTGRTGLEEGAVFGDGEVRAEGKRLLRAPFIRWAVTFTLSAVRLRDALCCYAMYSYLCLAPPTKTPKATQENT</sequence>
<evidence type="ECO:0000256" key="1">
    <source>
        <dbReference type="SAM" id="MobiDB-lite"/>
    </source>
</evidence>
<dbReference type="Proteomes" id="UP001066276">
    <property type="component" value="Chromosome 7"/>
</dbReference>
<comment type="caution">
    <text evidence="2">The sequence shown here is derived from an EMBL/GenBank/DDBJ whole genome shotgun (WGS) entry which is preliminary data.</text>
</comment>
<name>A0AAV7PK14_PLEWA</name>
<feature type="compositionally biased region" description="Basic and acidic residues" evidence="1">
    <location>
        <begin position="46"/>
        <end position="57"/>
    </location>
</feature>
<accession>A0AAV7PK14</accession>
<gene>
    <name evidence="2" type="ORF">NDU88_006884</name>
</gene>
<proteinExistence type="predicted"/>
<dbReference type="AlphaFoldDB" id="A0AAV7PK14"/>